<name>A0ACC8XCT2_9FIRM</name>
<comment type="caution">
    <text evidence="1">The sequence shown here is derived from an EMBL/GenBank/DDBJ whole genome shotgun (WGS) entry which is preliminary data.</text>
</comment>
<dbReference type="EMBL" id="LJDB01000050">
    <property type="protein sequence ID" value="ONI40530.1"/>
    <property type="molecule type" value="Genomic_DNA"/>
</dbReference>
<reference evidence="1" key="1">
    <citation type="submission" date="2016-08" db="EMBL/GenBank/DDBJ databases">
        <authorList>
            <person name="Ngugi D.K."/>
            <person name="Miyake S."/>
            <person name="Stingl U."/>
        </authorList>
    </citation>
    <scope>NUCLEOTIDE SEQUENCE</scope>
    <source>
        <strain evidence="1">SCG-B11WGA-EpuloA1</strain>
    </source>
</reference>
<evidence type="ECO:0000313" key="2">
    <source>
        <dbReference type="Proteomes" id="UP000188605"/>
    </source>
</evidence>
<dbReference type="Proteomes" id="UP000188605">
    <property type="component" value="Unassembled WGS sequence"/>
</dbReference>
<protein>
    <submittedName>
        <fullName evidence="1">Uncharacterized protein</fullName>
    </submittedName>
</protein>
<evidence type="ECO:0000313" key="1">
    <source>
        <dbReference type="EMBL" id="ONI40530.1"/>
    </source>
</evidence>
<organism evidence="1 2">
    <name type="scientific">Candidatus Epulonipiscium fishelsonii</name>
    <dbReference type="NCBI Taxonomy" id="77094"/>
    <lineage>
        <taxon>Bacteria</taxon>
        <taxon>Bacillati</taxon>
        <taxon>Bacillota</taxon>
        <taxon>Clostridia</taxon>
        <taxon>Lachnospirales</taxon>
        <taxon>Lachnospiraceae</taxon>
        <taxon>Candidatus Epulonipiscium</taxon>
    </lineage>
</organism>
<sequence>MENFWKFISYSIKSTILMFRFEPWRMLLKSLFAFLYGVSWTLQIVLLQTFFDSAQRVSENTENISNCLVILLGMILIYCIGQILQGVDTCYSEILYIKTKKHINLRLFKKIDTMSSLSFEDIDELEKINKAINGGNFAFGASVILIDTIFFYSTYFILTSGYLYTLSPLLSVSVLAIFIPCFISNIIETKGFKNLEETSTPMRRECEYYESCIIDTRETRILGATHYFNQLYFSSLKKLNMLVLKAQLKKNLIRLIVGVITILGYGVILFMLVKLVLKQEITVGAFSAVLASISMVFTFMSDIISERIGWAAETMGTVDNYISFIFEDKKSDSKIYQDTRNIKLQDVSFKYPCSEKEVLKNINLSLTDNKTIAIVGENGSGKSTLAKILLGLYPPTRGQILVNDISMCDIDSRNYSAVFQKFCKYQMTLKENICIADISKNIDYDEVHNICNQIGITLSSDKLVNGLDTFIGREFDGIELSGGQWQRIAIARGIYREYDFIILDEPTSAIDPLEEFNLYNTFSKLCTEKTAIIITHRLGLAKIADAIIVMKEGNIVEMGTHSELISKDGEYKHLFDTQSKWYF</sequence>
<proteinExistence type="predicted"/>
<accession>A0ACC8XCT2</accession>
<keyword evidence="2" id="KW-1185">Reference proteome</keyword>
<gene>
    <name evidence="1" type="ORF">AN396_06025</name>
</gene>